<sequence length="740" mass="83639">MALVPSHCPSCGKQFKDHTSVARHMSQPRSGCNSWLDDLIQLNSILPPSTEHDPMVVDDINDPQVDASSYDFWSQGEDLDSEGGTWDEDSEVKATDYFPEPPLAFEEGYTFLSLFDADENSIYRKTNLYYPFSGRREWRLAAWLLRSGLSMEKINSFLALEMIDDLPLSFHSAKELHGRAESLPSGPRWKSQVIQTLHPTKSPAVLYWRDPLECIATIFNHPLFCNCLDYTSRKEYSTTQRHSRIYTEWMTGDHAWEMQRFPVVQLSSELFYRRTRHALLHCQAIVSLHPLLISLANIYMTTRLKSSSNAFLLTALLPVTKFVHKNKRMRGVLQDRLVHNCLNIVLEPLKLAARNGVMMSDPMGRSRYCFTMLASYIADTPEAMMLACVGGKTSPVTIAMYKQFGDPFQHEPRTRAKTLEQLKIVRSRACPDDLEAFFREAQKLQAIVTETSSSQLSQVSADAAPPGVVVAVRALMHFRYLVQSPSIDDRDLTRITAALDEFHANKHAIIAAGVRQGKGGKVIDNWHIPKLELMQSIVPSIRNSGVIAQWSADVTEHAHITEVKDPARSSNNNNYDPQICRYLDRADKCNRFDLATSLLDHSEDTGVVGEEFVEEDDEIDYYTDVIPTELPSPTRRPGQPRPITDYFSIAKILQQKEVGSVPVPLRSFVVRRTALHLAYDPSIKNTTVDEVAIMFGLPDLRPAIADFLYREATYGSHIHSIGGPRRAAHDAELPFDKVQV</sequence>
<name>A0AAD4HCV8_9AGAM</name>
<dbReference type="InterPro" id="IPR041078">
    <property type="entry name" value="Plavaka"/>
</dbReference>
<protein>
    <recommendedName>
        <fullName evidence="1">DUF6830 domain-containing protein</fullName>
    </recommendedName>
</protein>
<feature type="domain" description="DUF6830" evidence="1">
    <location>
        <begin position="645"/>
        <end position="740"/>
    </location>
</feature>
<dbReference type="Proteomes" id="UP001195769">
    <property type="component" value="Unassembled WGS sequence"/>
</dbReference>
<evidence type="ECO:0000313" key="3">
    <source>
        <dbReference type="Proteomes" id="UP001195769"/>
    </source>
</evidence>
<keyword evidence="3" id="KW-1185">Reference proteome</keyword>
<dbReference type="Pfam" id="PF20722">
    <property type="entry name" value="DUF6830"/>
    <property type="match status" value="1"/>
</dbReference>
<evidence type="ECO:0000313" key="2">
    <source>
        <dbReference type="EMBL" id="KAG1892950.1"/>
    </source>
</evidence>
<reference evidence="2" key="1">
    <citation type="journal article" date="2020" name="New Phytol.">
        <title>Comparative genomics reveals dynamic genome evolution in host specialist ectomycorrhizal fungi.</title>
        <authorList>
            <person name="Lofgren L.A."/>
            <person name="Nguyen N.H."/>
            <person name="Vilgalys R."/>
            <person name="Ruytinx J."/>
            <person name="Liao H.L."/>
            <person name="Branco S."/>
            <person name="Kuo A."/>
            <person name="LaButti K."/>
            <person name="Lipzen A."/>
            <person name="Andreopoulos W."/>
            <person name="Pangilinan J."/>
            <person name="Riley R."/>
            <person name="Hundley H."/>
            <person name="Na H."/>
            <person name="Barry K."/>
            <person name="Grigoriev I.V."/>
            <person name="Stajich J.E."/>
            <person name="Kennedy P.G."/>
        </authorList>
    </citation>
    <scope>NUCLEOTIDE SEQUENCE</scope>
    <source>
        <strain evidence="2">FC203</strain>
    </source>
</reference>
<dbReference type="RefSeq" id="XP_041218526.1">
    <property type="nucleotide sequence ID" value="XM_041368422.1"/>
</dbReference>
<dbReference type="Pfam" id="PF18759">
    <property type="entry name" value="Plavaka"/>
    <property type="match status" value="1"/>
</dbReference>
<accession>A0AAD4HCV8</accession>
<organism evidence="2 3">
    <name type="scientific">Suillus fuscotomentosus</name>
    <dbReference type="NCBI Taxonomy" id="1912939"/>
    <lineage>
        <taxon>Eukaryota</taxon>
        <taxon>Fungi</taxon>
        <taxon>Dikarya</taxon>
        <taxon>Basidiomycota</taxon>
        <taxon>Agaricomycotina</taxon>
        <taxon>Agaricomycetes</taxon>
        <taxon>Agaricomycetidae</taxon>
        <taxon>Boletales</taxon>
        <taxon>Suillineae</taxon>
        <taxon>Suillaceae</taxon>
        <taxon>Suillus</taxon>
    </lineage>
</organism>
<dbReference type="GeneID" id="64662720"/>
<proteinExistence type="predicted"/>
<dbReference type="InterPro" id="IPR049233">
    <property type="entry name" value="DUF6830"/>
</dbReference>
<dbReference type="EMBL" id="JABBWK010000113">
    <property type="protein sequence ID" value="KAG1892950.1"/>
    <property type="molecule type" value="Genomic_DNA"/>
</dbReference>
<evidence type="ECO:0000259" key="1">
    <source>
        <dbReference type="Pfam" id="PF20722"/>
    </source>
</evidence>
<dbReference type="AlphaFoldDB" id="A0AAD4HCV8"/>
<gene>
    <name evidence="2" type="ORF">F5891DRAFT_1197062</name>
</gene>
<comment type="caution">
    <text evidence="2">The sequence shown here is derived from an EMBL/GenBank/DDBJ whole genome shotgun (WGS) entry which is preliminary data.</text>
</comment>